<dbReference type="Proteomes" id="UP000070578">
    <property type="component" value="Unassembled WGS sequence"/>
</dbReference>
<sequence>MQQKARNLAAENTEFTEKSADRFLFSSVVSVISVANRF</sequence>
<reference evidence="1 2" key="2">
    <citation type="submission" date="2016-03" db="EMBL/GenBank/DDBJ databases">
        <title>New uncultured bacterium of the family Gallionellaceae from acid mine drainage: description and reconstruction of genome based on metagenomic analysis of microbial community.</title>
        <authorList>
            <person name="Kadnikov V."/>
            <person name="Ivasenko D."/>
            <person name="Beletsky A."/>
            <person name="Mardanov A."/>
            <person name="Danilova E."/>
            <person name="Pimenov N."/>
            <person name="Karnachuk O."/>
            <person name="Ravin N."/>
        </authorList>
    </citation>
    <scope>NUCLEOTIDE SEQUENCE [LARGE SCALE GENOMIC DNA]</scope>
    <source>
        <strain evidence="1">ShG14-8</strain>
    </source>
</reference>
<evidence type="ECO:0000313" key="1">
    <source>
        <dbReference type="EMBL" id="KXS32445.1"/>
    </source>
</evidence>
<organism evidence="1 2">
    <name type="scientific">Candidatus Gallionella acididurans</name>
    <dbReference type="NCBI Taxonomy" id="1796491"/>
    <lineage>
        <taxon>Bacteria</taxon>
        <taxon>Pseudomonadati</taxon>
        <taxon>Pseudomonadota</taxon>
        <taxon>Betaproteobacteria</taxon>
        <taxon>Nitrosomonadales</taxon>
        <taxon>Gallionellaceae</taxon>
        <taxon>Gallionella</taxon>
    </lineage>
</organism>
<dbReference type="AlphaFoldDB" id="A0A139BUK7"/>
<proteinExistence type="predicted"/>
<protein>
    <submittedName>
        <fullName evidence="1">Uncharacterized protein</fullName>
    </submittedName>
</protein>
<reference evidence="1 2" key="1">
    <citation type="submission" date="2016-02" db="EMBL/GenBank/DDBJ databases">
        <authorList>
            <person name="Wen L."/>
            <person name="He K."/>
            <person name="Yang H."/>
        </authorList>
    </citation>
    <scope>NUCLEOTIDE SEQUENCE [LARGE SCALE GENOMIC DNA]</scope>
    <source>
        <strain evidence="1">ShG14-8</strain>
    </source>
</reference>
<dbReference type="EMBL" id="LSLI01000029">
    <property type="protein sequence ID" value="KXS32445.1"/>
    <property type="molecule type" value="Genomic_DNA"/>
</dbReference>
<gene>
    <name evidence="1" type="ORF">AWT59_1425</name>
</gene>
<accession>A0A139BUK7</accession>
<evidence type="ECO:0000313" key="2">
    <source>
        <dbReference type="Proteomes" id="UP000070578"/>
    </source>
</evidence>
<name>A0A139BUK7_9PROT</name>
<comment type="caution">
    <text evidence="1">The sequence shown here is derived from an EMBL/GenBank/DDBJ whole genome shotgun (WGS) entry which is preliminary data.</text>
</comment>